<dbReference type="PANTHER" id="PTHR22978:SF5">
    <property type="entry name" value="PROTEIN BTG4"/>
    <property type="match status" value="1"/>
</dbReference>
<evidence type="ECO:0000259" key="3">
    <source>
        <dbReference type="SMART" id="SM00099"/>
    </source>
</evidence>
<gene>
    <name evidence="4" type="ORF">J4Q44_G00130360</name>
</gene>
<dbReference type="InterPro" id="IPR036397">
    <property type="entry name" value="RNaseH_sf"/>
</dbReference>
<comment type="caution">
    <text evidence="4">The sequence shown here is derived from an EMBL/GenBank/DDBJ whole genome shotgun (WGS) entry which is preliminary data.</text>
</comment>
<dbReference type="InterPro" id="IPR002087">
    <property type="entry name" value="Anti_prolifrtn"/>
</dbReference>
<sequence length="344" mass="37882">MKEEIAAAVFFVARLAKRHGSLDAESRERFAAALTSALFETYKTHWYPHTPVKGQAYRGRTPCWRRPVVSGVLCATRNLGLPREITIWVDPGEVSCRYGERSVPFCVTQGCHCGDGEFSRRVHDAVERAASDIQSGSSSEGGDTSMSSSCSSLSAPCPALGQAPNPEPKPIPTVSNPNSVYQSVSLLQRHPLQPGQLTPRGRPSLGTATLLTAPPLWTSVRQQQHSQFLPHKSFKPYRATSSFNGPRQGQIPLGQQEPLLEPLDLRTHYIDPTGLLGAQDTLKILKGILKRKVEECKVSNIHQLRDVVMEEWKRTPVATCEALVNSMPKRVKAVLENDGGHTKY</sequence>
<dbReference type="PANTHER" id="PTHR22978">
    <property type="entry name" value="B-CELL TRANSLOCATION GENE"/>
    <property type="match status" value="1"/>
</dbReference>
<feature type="region of interest" description="Disordered" evidence="2">
    <location>
        <begin position="129"/>
        <end position="178"/>
    </location>
</feature>
<dbReference type="EMBL" id="JAGTTL010000010">
    <property type="protein sequence ID" value="KAK6317636.1"/>
    <property type="molecule type" value="Genomic_DNA"/>
</dbReference>
<dbReference type="Gene3D" id="3.30.420.10">
    <property type="entry name" value="Ribonuclease H-like superfamily/Ribonuclease H"/>
    <property type="match status" value="1"/>
</dbReference>
<dbReference type="AlphaFoldDB" id="A0AAN8M553"/>
<dbReference type="InterPro" id="IPR033332">
    <property type="entry name" value="BTG"/>
</dbReference>
<name>A0AAN8M553_9TELE</name>
<dbReference type="PRINTS" id="PR00310">
    <property type="entry name" value="ANTIPRLFBTG1"/>
</dbReference>
<accession>A0AAN8M553</accession>
<keyword evidence="5" id="KW-1185">Reference proteome</keyword>
<evidence type="ECO:0000313" key="4">
    <source>
        <dbReference type="EMBL" id="KAK6317636.1"/>
    </source>
</evidence>
<dbReference type="Gene3D" id="3.90.640.90">
    <property type="entry name" value="Anti-proliferative protein, N-terminal domain"/>
    <property type="match status" value="1"/>
</dbReference>
<dbReference type="GO" id="GO:0005634">
    <property type="term" value="C:nucleus"/>
    <property type="evidence" value="ECO:0007669"/>
    <property type="project" value="TreeGrafter"/>
</dbReference>
<reference evidence="4 5" key="1">
    <citation type="submission" date="2021-04" db="EMBL/GenBank/DDBJ databases">
        <authorList>
            <person name="De Guttry C."/>
            <person name="Zahm M."/>
            <person name="Klopp C."/>
            <person name="Cabau C."/>
            <person name="Louis A."/>
            <person name="Berthelot C."/>
            <person name="Parey E."/>
            <person name="Roest Crollius H."/>
            <person name="Montfort J."/>
            <person name="Robinson-Rechavi M."/>
            <person name="Bucao C."/>
            <person name="Bouchez O."/>
            <person name="Gislard M."/>
            <person name="Lluch J."/>
            <person name="Milhes M."/>
            <person name="Lampietro C."/>
            <person name="Lopez Roques C."/>
            <person name="Donnadieu C."/>
            <person name="Braasch I."/>
            <person name="Desvignes T."/>
            <person name="Postlethwait J."/>
            <person name="Bobe J."/>
            <person name="Wedekind C."/>
            <person name="Guiguen Y."/>
        </authorList>
    </citation>
    <scope>NUCLEOTIDE SEQUENCE [LARGE SCALE GENOMIC DNA]</scope>
    <source>
        <strain evidence="4">Cs_M1</strain>
        <tissue evidence="4">Blood</tissue>
    </source>
</reference>
<evidence type="ECO:0000313" key="5">
    <source>
        <dbReference type="Proteomes" id="UP001356427"/>
    </source>
</evidence>
<feature type="compositionally biased region" description="Low complexity" evidence="2">
    <location>
        <begin position="135"/>
        <end position="154"/>
    </location>
</feature>
<dbReference type="Proteomes" id="UP001356427">
    <property type="component" value="Unassembled WGS sequence"/>
</dbReference>
<dbReference type="InterPro" id="IPR036054">
    <property type="entry name" value="BTG-like_sf"/>
</dbReference>
<dbReference type="GO" id="GO:0003676">
    <property type="term" value="F:nucleic acid binding"/>
    <property type="evidence" value="ECO:0007669"/>
    <property type="project" value="InterPro"/>
</dbReference>
<organism evidence="4 5">
    <name type="scientific">Coregonus suidteri</name>
    <dbReference type="NCBI Taxonomy" id="861788"/>
    <lineage>
        <taxon>Eukaryota</taxon>
        <taxon>Metazoa</taxon>
        <taxon>Chordata</taxon>
        <taxon>Craniata</taxon>
        <taxon>Vertebrata</taxon>
        <taxon>Euteleostomi</taxon>
        <taxon>Actinopterygii</taxon>
        <taxon>Neopterygii</taxon>
        <taxon>Teleostei</taxon>
        <taxon>Protacanthopterygii</taxon>
        <taxon>Salmoniformes</taxon>
        <taxon>Salmonidae</taxon>
        <taxon>Coregoninae</taxon>
        <taxon>Coregonus</taxon>
    </lineage>
</organism>
<feature type="domain" description="Anti-proliferative protein" evidence="3">
    <location>
        <begin position="1"/>
        <end position="101"/>
    </location>
</feature>
<dbReference type="SMART" id="SM00099">
    <property type="entry name" value="btg1"/>
    <property type="match status" value="1"/>
</dbReference>
<evidence type="ECO:0000256" key="2">
    <source>
        <dbReference type="SAM" id="MobiDB-lite"/>
    </source>
</evidence>
<dbReference type="SUPFAM" id="SSF160696">
    <property type="entry name" value="BTG domain-like"/>
    <property type="match status" value="1"/>
</dbReference>
<dbReference type="Pfam" id="PF07742">
    <property type="entry name" value="BTG"/>
    <property type="match status" value="1"/>
</dbReference>
<comment type="similarity">
    <text evidence="1">Belongs to the BTG family.</text>
</comment>
<dbReference type="GO" id="GO:0005737">
    <property type="term" value="C:cytoplasm"/>
    <property type="evidence" value="ECO:0007669"/>
    <property type="project" value="TreeGrafter"/>
</dbReference>
<protein>
    <recommendedName>
        <fullName evidence="3">Anti-proliferative protein domain-containing protein</fullName>
    </recommendedName>
</protein>
<evidence type="ECO:0000256" key="1">
    <source>
        <dbReference type="ARBA" id="ARBA00007989"/>
    </source>
</evidence>
<proteinExistence type="inferred from homology"/>